<feature type="compositionally biased region" description="Polar residues" evidence="2">
    <location>
        <begin position="572"/>
        <end position="582"/>
    </location>
</feature>
<sequence length="743" mass="81610">MELRRNCSLHTLVDDLFSQLWPIWQQGNKEQPSEPEETYFGATQTNGPRLLMQIQRGKKLSRISSLENFGVRKISPSVGRRNSVQIVCVSLLRTEAADQGSDLEDEWSPESLGPPSSAPQDSYSSDNSASSAAAALYMAVRNMTLSAKLLVGESNFQDRIKVLYPMVNEAESPLPRSWSPKDKFNFIGLSQNNLRVHYKGHGKGHKDAASVRATHLIPAACGIYYFEVKIVSKGRDGYMGIGLSAHGVNMNRLPGWDKHSYGYHGDDGHSFCSSGTGQPYGPTFTTGDVIGCGVNLLDNTCFYTKNGHHLGVAFTDLPPSLFPTVGLQTPGEIVDANFGQQPFVFDIEDMMKEIRGKTRLTVERFPIPESYRNWEGIMNKMVMSYLVHHGYCSTAEAFAKTCGQAVAEDLVSMQNRQKIQQLVLEGHIKEAEDETKSLYPNLLDSNPDLLFMLRCRHFVELVGQSMTRKDRPNEDLDGDATISSSSNYCNGDGIRLESPDEDIENNCGNKNGEDEEEEDMEIGYSNNGYPNGCGDEMEVEIANSSSTTLKKPPNSLSNSSLQSDSSSDMCNGETSTSSSNNDASHEMLAAKNGQVVNGKNKDKCKFPNPPTESSITSLPQHGSNGLGAVEQLLQVGRDLQALSVSMRRIYGHNDSNKKLMQNAFSLLAYADPWESPMGWQLSSSEREPVCAALNSAILQSIQLPRTPPLQVGINHAHLLLSQMARSGLGACAFIDLDMQADVK</sequence>
<comment type="similarity">
    <text evidence="1">Belongs to the RANBP9/10 family.</text>
</comment>
<dbReference type="AlphaFoldDB" id="A0A226F5I8"/>
<dbReference type="SUPFAM" id="SSF49899">
    <property type="entry name" value="Concanavalin A-like lectins/glucanases"/>
    <property type="match status" value="1"/>
</dbReference>
<evidence type="ECO:0000259" key="4">
    <source>
        <dbReference type="PROSITE" id="PS50897"/>
    </source>
</evidence>
<dbReference type="PANTHER" id="PTHR12864">
    <property type="entry name" value="RAN BINDING PROTEIN 9-RELATED"/>
    <property type="match status" value="1"/>
</dbReference>
<dbReference type="OrthoDB" id="25503at2759"/>
<dbReference type="Gene3D" id="2.60.120.920">
    <property type="match status" value="1"/>
</dbReference>
<evidence type="ECO:0000256" key="1">
    <source>
        <dbReference type="ARBA" id="ARBA00006535"/>
    </source>
</evidence>
<dbReference type="Pfam" id="PF00622">
    <property type="entry name" value="SPRY"/>
    <property type="match status" value="1"/>
</dbReference>
<protein>
    <submittedName>
        <fullName evidence="5">Ran-binding protein 9</fullName>
    </submittedName>
</protein>
<evidence type="ECO:0000313" key="6">
    <source>
        <dbReference type="Proteomes" id="UP000198287"/>
    </source>
</evidence>
<dbReference type="PROSITE" id="PS50896">
    <property type="entry name" value="LISH"/>
    <property type="match status" value="1"/>
</dbReference>
<dbReference type="InterPro" id="IPR006595">
    <property type="entry name" value="CTLH_C"/>
</dbReference>
<evidence type="ECO:0000259" key="3">
    <source>
        <dbReference type="PROSITE" id="PS50188"/>
    </source>
</evidence>
<organism evidence="5 6">
    <name type="scientific">Folsomia candida</name>
    <name type="common">Springtail</name>
    <dbReference type="NCBI Taxonomy" id="158441"/>
    <lineage>
        <taxon>Eukaryota</taxon>
        <taxon>Metazoa</taxon>
        <taxon>Ecdysozoa</taxon>
        <taxon>Arthropoda</taxon>
        <taxon>Hexapoda</taxon>
        <taxon>Collembola</taxon>
        <taxon>Entomobryomorpha</taxon>
        <taxon>Isotomoidea</taxon>
        <taxon>Isotomidae</taxon>
        <taxon>Proisotominae</taxon>
        <taxon>Folsomia</taxon>
    </lineage>
</organism>
<dbReference type="Proteomes" id="UP000198287">
    <property type="component" value="Unassembled WGS sequence"/>
</dbReference>
<evidence type="ECO:0000313" key="5">
    <source>
        <dbReference type="EMBL" id="OXA65063.1"/>
    </source>
</evidence>
<name>A0A226F5I8_FOLCA</name>
<dbReference type="InterPro" id="IPR001870">
    <property type="entry name" value="B30.2/SPRY"/>
</dbReference>
<dbReference type="InterPro" id="IPR003877">
    <property type="entry name" value="SPRY_dom"/>
</dbReference>
<dbReference type="FunFam" id="2.60.120.920:FF:000011">
    <property type="entry name" value="RAN binding protein 10"/>
    <property type="match status" value="1"/>
</dbReference>
<dbReference type="SMART" id="SM00668">
    <property type="entry name" value="CTLH"/>
    <property type="match status" value="1"/>
</dbReference>
<dbReference type="InterPro" id="IPR043136">
    <property type="entry name" value="B30.2/SPRY_sf"/>
</dbReference>
<dbReference type="EMBL" id="LNIX01000001">
    <property type="protein sequence ID" value="OXA65063.1"/>
    <property type="molecule type" value="Genomic_DNA"/>
</dbReference>
<keyword evidence="6" id="KW-1185">Reference proteome</keyword>
<dbReference type="SMART" id="SM00667">
    <property type="entry name" value="LisH"/>
    <property type="match status" value="1"/>
</dbReference>
<dbReference type="Pfam" id="PF08513">
    <property type="entry name" value="LisH"/>
    <property type="match status" value="1"/>
</dbReference>
<dbReference type="InterPro" id="IPR050618">
    <property type="entry name" value="Ubq-SigPath_Reg"/>
</dbReference>
<dbReference type="SMART" id="SM00449">
    <property type="entry name" value="SPRY"/>
    <property type="match status" value="1"/>
</dbReference>
<dbReference type="CDD" id="cd12909">
    <property type="entry name" value="SPRY_RanBP9_10"/>
    <property type="match status" value="1"/>
</dbReference>
<dbReference type="InterPro" id="IPR024964">
    <property type="entry name" value="CTLH/CRA"/>
</dbReference>
<feature type="domain" description="B30.2/SPRY" evidence="3">
    <location>
        <begin position="156"/>
        <end position="343"/>
    </location>
</feature>
<dbReference type="STRING" id="158441.A0A226F5I8"/>
<proteinExistence type="inferred from homology"/>
<reference evidence="5 6" key="1">
    <citation type="submission" date="2015-12" db="EMBL/GenBank/DDBJ databases">
        <title>The genome of Folsomia candida.</title>
        <authorList>
            <person name="Faddeeva A."/>
            <person name="Derks M.F."/>
            <person name="Anvar Y."/>
            <person name="Smit S."/>
            <person name="Van Straalen N."/>
            <person name="Roelofs D."/>
        </authorList>
    </citation>
    <scope>NUCLEOTIDE SEQUENCE [LARGE SCALE GENOMIC DNA]</scope>
    <source>
        <strain evidence="5 6">VU population</strain>
        <tissue evidence="5">Whole body</tissue>
    </source>
</reference>
<dbReference type="PROSITE" id="PS50188">
    <property type="entry name" value="B302_SPRY"/>
    <property type="match status" value="1"/>
</dbReference>
<feature type="compositionally biased region" description="Low complexity" evidence="2">
    <location>
        <begin position="554"/>
        <end position="568"/>
    </location>
</feature>
<dbReference type="InterPro" id="IPR006594">
    <property type="entry name" value="LisH"/>
</dbReference>
<dbReference type="InterPro" id="IPR013320">
    <property type="entry name" value="ConA-like_dom_sf"/>
</dbReference>
<gene>
    <name evidence="5" type="ORF">Fcan01_03610</name>
</gene>
<feature type="region of interest" description="Disordered" evidence="2">
    <location>
        <begin position="469"/>
        <end position="582"/>
    </location>
</feature>
<feature type="domain" description="CTLH" evidence="4">
    <location>
        <begin position="412"/>
        <end position="469"/>
    </location>
</feature>
<dbReference type="InterPro" id="IPR035782">
    <property type="entry name" value="SPRY_RanBP9/10"/>
</dbReference>
<dbReference type="Pfam" id="PF10607">
    <property type="entry name" value="CTLH"/>
    <property type="match status" value="2"/>
</dbReference>
<comment type="caution">
    <text evidence="5">The sequence shown here is derived from an EMBL/GenBank/DDBJ whole genome shotgun (WGS) entry which is preliminary data.</text>
</comment>
<dbReference type="InterPro" id="IPR013144">
    <property type="entry name" value="CRA_dom"/>
</dbReference>
<feature type="region of interest" description="Disordered" evidence="2">
    <location>
        <begin position="99"/>
        <end position="126"/>
    </location>
</feature>
<dbReference type="PROSITE" id="PS50897">
    <property type="entry name" value="CTLH"/>
    <property type="match status" value="1"/>
</dbReference>
<dbReference type="OMA" id="FNAYTHQ"/>
<dbReference type="SMART" id="SM00757">
    <property type="entry name" value="CRA"/>
    <property type="match status" value="1"/>
</dbReference>
<accession>A0A226F5I8</accession>
<evidence type="ECO:0000256" key="2">
    <source>
        <dbReference type="SAM" id="MobiDB-lite"/>
    </source>
</evidence>